<dbReference type="PANTHER" id="PTHR12857">
    <property type="entry name" value="CXXC MOTIF CONTAINING ZINC BINDING PROTEIN"/>
    <property type="match status" value="1"/>
</dbReference>
<evidence type="ECO:0000313" key="5">
    <source>
        <dbReference type="Proteomes" id="UP001627284"/>
    </source>
</evidence>
<protein>
    <submittedName>
        <fullName evidence="4">Uncharacterized protein</fullName>
    </submittedName>
</protein>
<accession>A0ABD2V352</accession>
<evidence type="ECO:0000256" key="2">
    <source>
        <dbReference type="ARBA" id="ARBA00022723"/>
    </source>
</evidence>
<gene>
    <name evidence="4" type="ORF">AABB24_006838</name>
</gene>
<evidence type="ECO:0000313" key="4">
    <source>
        <dbReference type="EMBL" id="KAL3375575.1"/>
    </source>
</evidence>
<dbReference type="Pfam" id="PF05907">
    <property type="entry name" value="CXXC_Zn-b_euk"/>
    <property type="match status" value="1"/>
</dbReference>
<dbReference type="EMBL" id="JBJKTR010000003">
    <property type="protein sequence ID" value="KAL3375575.1"/>
    <property type="molecule type" value="Genomic_DNA"/>
</dbReference>
<comment type="similarity">
    <text evidence="1">Belongs to the UPF0587 family.</text>
</comment>
<dbReference type="InterPro" id="IPR008584">
    <property type="entry name" value="CXXC_Zn-binding_euk"/>
</dbReference>
<evidence type="ECO:0000256" key="3">
    <source>
        <dbReference type="ARBA" id="ARBA00022833"/>
    </source>
</evidence>
<dbReference type="SUPFAM" id="SSF141678">
    <property type="entry name" value="MAL13P1.257-like"/>
    <property type="match status" value="1"/>
</dbReference>
<keyword evidence="2" id="KW-0479">Metal-binding</keyword>
<name>A0ABD2V352_9SOLN</name>
<dbReference type="Proteomes" id="UP001627284">
    <property type="component" value="Unassembled WGS sequence"/>
</dbReference>
<dbReference type="AlphaFoldDB" id="A0ABD2V352"/>
<dbReference type="PANTHER" id="PTHR12857:SF0">
    <property type="entry name" value="CXXC MOTIF CONTAINING ZINC BINDING PROTEIN"/>
    <property type="match status" value="1"/>
</dbReference>
<comment type="caution">
    <text evidence="4">The sequence shown here is derived from an EMBL/GenBank/DDBJ whole genome shotgun (WGS) entry which is preliminary data.</text>
</comment>
<keyword evidence="5" id="KW-1185">Reference proteome</keyword>
<keyword evidence="3" id="KW-0862">Zinc</keyword>
<sequence>MKYLLKIKADMSHVKKMTPNGGVDSGNMPYFFKLRCEHCDELSKRQCVYMSGAVNYGRDVVNHVLKCKGCKETGAVTLISGYGRDLTVSGAYAPLMLFKCTNGLVPEGYEFNGGWTLTTDSNKVIMDVNLVSNSFYGNFDEYGNQPTIKNTRGKFTLYQEY</sequence>
<evidence type="ECO:0000256" key="1">
    <source>
        <dbReference type="ARBA" id="ARBA00007818"/>
    </source>
</evidence>
<proteinExistence type="inferred from homology"/>
<dbReference type="GO" id="GO:0046872">
    <property type="term" value="F:metal ion binding"/>
    <property type="evidence" value="ECO:0007669"/>
    <property type="project" value="UniProtKB-KW"/>
</dbReference>
<reference evidence="4 5" key="1">
    <citation type="submission" date="2024-05" db="EMBL/GenBank/DDBJ databases">
        <title>De novo assembly of an allotetraploid wild potato.</title>
        <authorList>
            <person name="Hosaka A.J."/>
        </authorList>
    </citation>
    <scope>NUCLEOTIDE SEQUENCE [LARGE SCALE GENOMIC DNA]</scope>
    <source>
        <tissue evidence="4">Young leaves</tissue>
    </source>
</reference>
<organism evidence="4 5">
    <name type="scientific">Solanum stoloniferum</name>
    <dbReference type="NCBI Taxonomy" id="62892"/>
    <lineage>
        <taxon>Eukaryota</taxon>
        <taxon>Viridiplantae</taxon>
        <taxon>Streptophyta</taxon>
        <taxon>Embryophyta</taxon>
        <taxon>Tracheophyta</taxon>
        <taxon>Spermatophyta</taxon>
        <taxon>Magnoliopsida</taxon>
        <taxon>eudicotyledons</taxon>
        <taxon>Gunneridae</taxon>
        <taxon>Pentapetalae</taxon>
        <taxon>asterids</taxon>
        <taxon>lamiids</taxon>
        <taxon>Solanales</taxon>
        <taxon>Solanaceae</taxon>
        <taxon>Solanoideae</taxon>
        <taxon>Solaneae</taxon>
        <taxon>Solanum</taxon>
    </lineage>
</organism>